<reference evidence="4" key="1">
    <citation type="submission" date="2019-03" db="EMBL/GenBank/DDBJ databases">
        <title>Whole genome analysis of nitrate-reducing bacteria Marinobacter hydrocarbonoclasticus YB03.</title>
        <authorList>
            <person name="Azam A.H."/>
            <person name="Yuk S.R."/>
            <person name="Kamarisima K."/>
            <person name="Miyanaga K."/>
            <person name="Tanji Y."/>
        </authorList>
    </citation>
    <scope>NUCLEOTIDE SEQUENCE</scope>
    <source>
        <strain evidence="4">YB03</strain>
    </source>
</reference>
<feature type="domain" description="Phage tail tape measure protein" evidence="3">
    <location>
        <begin position="137"/>
        <end position="315"/>
    </location>
</feature>
<evidence type="ECO:0000259" key="3">
    <source>
        <dbReference type="Pfam" id="PF10145"/>
    </source>
</evidence>
<keyword evidence="2" id="KW-0812">Transmembrane</keyword>
<feature type="coiled-coil region" evidence="1">
    <location>
        <begin position="501"/>
        <end position="577"/>
    </location>
</feature>
<evidence type="ECO:0000256" key="2">
    <source>
        <dbReference type="SAM" id="Phobius"/>
    </source>
</evidence>
<dbReference type="PANTHER" id="PTHR45615:SF80">
    <property type="entry name" value="GRIP DOMAIN-CONTAINING PROTEIN"/>
    <property type="match status" value="1"/>
</dbReference>
<feature type="transmembrane region" description="Helical" evidence="2">
    <location>
        <begin position="429"/>
        <end position="455"/>
    </location>
</feature>
<dbReference type="PANTHER" id="PTHR45615">
    <property type="entry name" value="MYOSIN HEAVY CHAIN, NON-MUSCLE"/>
    <property type="match status" value="1"/>
</dbReference>
<dbReference type="EMBL" id="AP019537">
    <property type="protein sequence ID" value="BBJ05146.1"/>
    <property type="molecule type" value="Genomic_DNA"/>
</dbReference>
<protein>
    <recommendedName>
        <fullName evidence="3">Phage tail tape measure protein domain-containing protein</fullName>
    </recommendedName>
</protein>
<evidence type="ECO:0000256" key="1">
    <source>
        <dbReference type="SAM" id="Coils"/>
    </source>
</evidence>
<evidence type="ECO:0000313" key="4">
    <source>
        <dbReference type="EMBL" id="BBJ05146.1"/>
    </source>
</evidence>
<proteinExistence type="predicted"/>
<gene>
    <name evidence="4" type="ORF">YBY_29950</name>
</gene>
<organism evidence="4">
    <name type="scientific">Marinobacter nauticus</name>
    <name type="common">Marinobacter hydrocarbonoclasticus</name>
    <name type="synonym">Marinobacter aquaeolei</name>
    <dbReference type="NCBI Taxonomy" id="2743"/>
    <lineage>
        <taxon>Bacteria</taxon>
        <taxon>Pseudomonadati</taxon>
        <taxon>Pseudomonadota</taxon>
        <taxon>Gammaproteobacteria</taxon>
        <taxon>Pseudomonadales</taxon>
        <taxon>Marinobacteraceae</taxon>
        <taxon>Marinobacter</taxon>
    </lineage>
</organism>
<keyword evidence="2" id="KW-1133">Transmembrane helix</keyword>
<feature type="coiled-coil region" evidence="1">
    <location>
        <begin position="1178"/>
        <end position="1212"/>
    </location>
</feature>
<keyword evidence="2" id="KW-0472">Membrane</keyword>
<feature type="transmembrane region" description="Helical" evidence="2">
    <location>
        <begin position="399"/>
        <end position="417"/>
    </location>
</feature>
<keyword evidence="1" id="KW-0175">Coiled coil</keyword>
<dbReference type="NCBIfam" id="TIGR01760">
    <property type="entry name" value="tape_meas_TP901"/>
    <property type="match status" value="1"/>
</dbReference>
<name>A0A455W6R6_MARNT</name>
<accession>A0A455W6R6</accession>
<sequence length="1395" mass="146882">MSELELKLKLTADGKGMTGTVRASREQIEQLNKSVRQTGDAGKAGAKGLDEVDRAGRRTTPGLGNLDGSVKNLTKSLAGLVSGAVALRELNNARRDAQLFGAAIAEVSTLMDDVSELDTLAGQASNLTREFGGLPVDQVKSFYSIYSAGAENAADATAILSNANRLTIGGVTQLGTAVDGLTSVLNAYQMEGERAGEVSDAFFVAMRGGKTTVDEIASSIGGVASIASGAGVELDQLLASVAAITKGGVGTSEAMNQVRQAIVSVVKPTQDAKNLAEELSLEFSVAALQSKGLAGFLDEVREATGGSLEQMGRLFGSVEALNAVVTLTGPQAGSFAALLDEMANKAGATDAAFSKMAGTLDQQIKQLSGQFAVLRTESGMLLGEALLPMVTAFNDNFDLIMNTTAVVGGAAAAYAAYRLVLLSATAAQVAFNAALAANPLTLAILALGAGGAALLTYSARQKEATDTTRALNQESQRLANTVRSLADSYTGLTEAQLLNRQQQLQELQRSLAEEVRLLEEQATGFEVVNIQLDIVREMYASVTEELNGLNEALSRNRERSEEMTDAVAKIIQQLEQERDTFGMTSVELARYNVLSAGGTAAQAELAASIAQTTANLEAEDKAAKSLRDGLAALIDELDPARAAFDAFVESQAFLDKGLEAGLLSPERYRDLTDRLVQSLADTGDEGGKEAADNFEREMRAASERVASSLQNAITSGDWGGVGASIGGALAGAIGGMVTESLMQQMSGSAGAAIFGPIGGAIAGGIVGLAANQLGGFFSLGDWDPTAERQASQGAGSVLGDINAKSESIARATRSVSKTNEELVGLNRGMLQALQTLQTGITGASTRVAQGRARTDVGAPSINANFFENFGVVGGAAETYLNTLGEVFTLGLFDSLGSSIGKLLGGKSRKVDEGINVVGGALADLMDETIVEAYSTFRVKKNFLSSTKTKEQTQRLGGDVANQFSLVFESIFDSVFAAGSALGMSDSELQRRLGGFRVGDLRISLEGLNAEQQQKEIEAVFGKVFDDLALYALPFLEDFQRAGEGLGETLARVASQTQVAEEAAKRLGFGWANLADRQLVSASERLVEAAGGLEQFIGSMESFIGNFASEAEQFAIAQSDITRALAEQNLMLPATRDGYFELLQAQNGATQAGAENIATLLRLQGVADKYYTMLEDSASELLRKQRDEYSAALQEAERAAMSVRSAIDGLNRSSGAFLDTSRAAAQEYLRGLVNRGAVPGGRQLDAALSSVTDIRADQFASFNDYIAEVSSTGRLLADLDEITRAQVTVEQQMLDRLDRQAELLERGNAEQLAALAQIQGSVDRNTQAIQAAPRGGAVSSRIGGGTGTVSATQDVAREVRQMKSEMVEFQKSIDRHSQRTARILERIERDGLEVRQ</sequence>
<dbReference type="InterPro" id="IPR010090">
    <property type="entry name" value="Phage_tape_meas"/>
</dbReference>
<dbReference type="Pfam" id="PF10145">
    <property type="entry name" value="PhageMin_Tail"/>
    <property type="match status" value="1"/>
</dbReference>